<dbReference type="FunFam" id="3.40.50.1100:FF:000007">
    <property type="entry name" value="L-threonine dehydratase catabolic TdcB"/>
    <property type="match status" value="1"/>
</dbReference>
<name>A0A1I2N4H7_9BACL</name>
<dbReference type="EMBL" id="FOOK01000010">
    <property type="protein sequence ID" value="SFF96291.1"/>
    <property type="molecule type" value="Genomic_DNA"/>
</dbReference>
<dbReference type="CDD" id="cd01562">
    <property type="entry name" value="Thr-dehyd"/>
    <property type="match status" value="1"/>
</dbReference>
<evidence type="ECO:0000256" key="1">
    <source>
        <dbReference type="ARBA" id="ARBA00001274"/>
    </source>
</evidence>
<comment type="catalytic activity">
    <reaction evidence="1">
        <text>L-threonine = 2-oxobutanoate + NH4(+)</text>
        <dbReference type="Rhea" id="RHEA:22108"/>
        <dbReference type="ChEBI" id="CHEBI:16763"/>
        <dbReference type="ChEBI" id="CHEBI:28938"/>
        <dbReference type="ChEBI" id="CHEBI:57926"/>
        <dbReference type="EC" id="4.3.1.19"/>
    </reaction>
</comment>
<evidence type="ECO:0000256" key="3">
    <source>
        <dbReference type="ARBA" id="ARBA00010869"/>
    </source>
</evidence>
<dbReference type="Gene3D" id="3.40.50.1100">
    <property type="match status" value="2"/>
</dbReference>
<dbReference type="GO" id="GO:0003941">
    <property type="term" value="F:L-serine ammonia-lyase activity"/>
    <property type="evidence" value="ECO:0007669"/>
    <property type="project" value="TreeGrafter"/>
</dbReference>
<comment type="function">
    <text evidence="7">Catalyzes the anaerobic formation of alpha-ketobutyrate and ammonia from threonine in a two-step reaction. The first step involved a dehydration of threonine and a production of enamine intermediates (aminocrotonate), which tautomerizes to its imine form (iminobutyrate). Both intermediates are unstable and short-lived. The second step is the nonenzymatic hydrolysis of the enamine/imine intermediates to form 2-ketobutyrate and free ammonia. In the low water environment of the cell, the second step is accelerated by RidA.</text>
</comment>
<dbReference type="InterPro" id="IPR001926">
    <property type="entry name" value="TrpB-like_PALP"/>
</dbReference>
<evidence type="ECO:0000256" key="7">
    <source>
        <dbReference type="ARBA" id="ARBA00025527"/>
    </source>
</evidence>
<evidence type="ECO:0000256" key="2">
    <source>
        <dbReference type="ARBA" id="ARBA00001933"/>
    </source>
</evidence>
<proteinExistence type="inferred from homology"/>
<dbReference type="GO" id="GO:0030170">
    <property type="term" value="F:pyridoxal phosphate binding"/>
    <property type="evidence" value="ECO:0007669"/>
    <property type="project" value="InterPro"/>
</dbReference>
<evidence type="ECO:0000259" key="9">
    <source>
        <dbReference type="Pfam" id="PF00291"/>
    </source>
</evidence>
<keyword evidence="5" id="KW-0663">Pyridoxal phosphate</keyword>
<dbReference type="PANTHER" id="PTHR48078:SF6">
    <property type="entry name" value="L-THREONINE DEHYDRATASE CATABOLIC TDCB"/>
    <property type="match status" value="1"/>
</dbReference>
<dbReference type="InterPro" id="IPR050147">
    <property type="entry name" value="Ser/Thr_Dehydratase"/>
</dbReference>
<dbReference type="GO" id="GO:0006567">
    <property type="term" value="P:L-threonine catabolic process"/>
    <property type="evidence" value="ECO:0007669"/>
    <property type="project" value="TreeGrafter"/>
</dbReference>
<reference evidence="10 11" key="1">
    <citation type="submission" date="2016-10" db="EMBL/GenBank/DDBJ databases">
        <authorList>
            <person name="de Groot N.N."/>
        </authorList>
    </citation>
    <scope>NUCLEOTIDE SEQUENCE [LARGE SCALE GENOMIC DNA]</scope>
    <source>
        <strain evidence="10 11">DSM 44945</strain>
    </source>
</reference>
<evidence type="ECO:0000256" key="5">
    <source>
        <dbReference type="ARBA" id="ARBA00022898"/>
    </source>
</evidence>
<dbReference type="InterPro" id="IPR000634">
    <property type="entry name" value="Ser/Thr_deHydtase_PyrdxlP-BS"/>
</dbReference>
<dbReference type="SUPFAM" id="SSF53686">
    <property type="entry name" value="Tryptophan synthase beta subunit-like PLP-dependent enzymes"/>
    <property type="match status" value="1"/>
</dbReference>
<dbReference type="RefSeq" id="WP_177199045.1">
    <property type="nucleotide sequence ID" value="NZ_FOOK01000010.1"/>
</dbReference>
<keyword evidence="6" id="KW-0456">Lyase</keyword>
<dbReference type="PANTHER" id="PTHR48078">
    <property type="entry name" value="THREONINE DEHYDRATASE, MITOCHONDRIAL-RELATED"/>
    <property type="match status" value="1"/>
</dbReference>
<evidence type="ECO:0000256" key="4">
    <source>
        <dbReference type="ARBA" id="ARBA00012096"/>
    </source>
</evidence>
<sequence length="322" mass="35269">MFPIPELKDILKARKNISPWVRETPLEYHRGLSAQLGAEVYLKMEMMRETRAFKIRGACHFIAELEQEERERGVIAASGGSHALGVAYAASVMKVPAVIVVTTRAPKHIAESCRLYGAEVIVAGEVYDDACGIAMKIAEERGLTFIHSYDHPAIVAGQGTVGLEIFQQLPDPDVILCPVGGGGLINGVMITAEAFRPQTEVWGVEPEGAPAMTESLRAGKRVRLENPRSVADKLVTKEVGRLNFEMARRRIPRMVTVSEEQILHAMYLLMSRANLWAEGAAASALAAAWKEREDLRGKKVVLILTGGNVDAAVIRQVLERHA</sequence>
<dbReference type="Pfam" id="PF00291">
    <property type="entry name" value="PALP"/>
    <property type="match status" value="1"/>
</dbReference>
<dbReference type="PROSITE" id="PS00165">
    <property type="entry name" value="DEHYDRATASE_SER_THR"/>
    <property type="match status" value="1"/>
</dbReference>
<evidence type="ECO:0000313" key="10">
    <source>
        <dbReference type="EMBL" id="SFF96291.1"/>
    </source>
</evidence>
<gene>
    <name evidence="10" type="ORF">SAMN04488025_11045</name>
</gene>
<evidence type="ECO:0000256" key="8">
    <source>
        <dbReference type="ARBA" id="ARBA00031427"/>
    </source>
</evidence>
<comment type="similarity">
    <text evidence="3">Belongs to the serine/threonine dehydratase family.</text>
</comment>
<dbReference type="InterPro" id="IPR036052">
    <property type="entry name" value="TrpB-like_PALP_sf"/>
</dbReference>
<evidence type="ECO:0000313" key="11">
    <source>
        <dbReference type="Proteomes" id="UP000198661"/>
    </source>
</evidence>
<dbReference type="GO" id="GO:0004794">
    <property type="term" value="F:threonine deaminase activity"/>
    <property type="evidence" value="ECO:0007669"/>
    <property type="project" value="UniProtKB-EC"/>
</dbReference>
<comment type="cofactor">
    <cofactor evidence="2">
        <name>pyridoxal 5'-phosphate</name>
        <dbReference type="ChEBI" id="CHEBI:597326"/>
    </cofactor>
</comment>
<dbReference type="FunFam" id="3.40.50.1100:FF:000005">
    <property type="entry name" value="Threonine dehydratase catabolic"/>
    <property type="match status" value="1"/>
</dbReference>
<dbReference type="EC" id="4.3.1.19" evidence="4"/>
<dbReference type="GO" id="GO:0006565">
    <property type="term" value="P:L-serine catabolic process"/>
    <property type="evidence" value="ECO:0007669"/>
    <property type="project" value="TreeGrafter"/>
</dbReference>
<organism evidence="10 11">
    <name type="scientific">Planifilum fulgidum</name>
    <dbReference type="NCBI Taxonomy" id="201973"/>
    <lineage>
        <taxon>Bacteria</taxon>
        <taxon>Bacillati</taxon>
        <taxon>Bacillota</taxon>
        <taxon>Bacilli</taxon>
        <taxon>Bacillales</taxon>
        <taxon>Thermoactinomycetaceae</taxon>
        <taxon>Planifilum</taxon>
    </lineage>
</organism>
<dbReference type="GO" id="GO:0009097">
    <property type="term" value="P:isoleucine biosynthetic process"/>
    <property type="evidence" value="ECO:0007669"/>
    <property type="project" value="TreeGrafter"/>
</dbReference>
<accession>A0A1I2N4H7</accession>
<dbReference type="Proteomes" id="UP000198661">
    <property type="component" value="Unassembled WGS sequence"/>
</dbReference>
<dbReference type="AlphaFoldDB" id="A0A1I2N4H7"/>
<protein>
    <recommendedName>
        <fullName evidence="4">threonine ammonia-lyase</fullName>
        <ecNumber evidence="4">4.3.1.19</ecNumber>
    </recommendedName>
    <alternativeName>
        <fullName evidence="8">Threonine deaminase</fullName>
    </alternativeName>
</protein>
<dbReference type="STRING" id="201973.SAMN04488025_11045"/>
<feature type="domain" description="Tryptophan synthase beta chain-like PALP" evidence="9">
    <location>
        <begin position="17"/>
        <end position="306"/>
    </location>
</feature>
<keyword evidence="11" id="KW-1185">Reference proteome</keyword>
<evidence type="ECO:0000256" key="6">
    <source>
        <dbReference type="ARBA" id="ARBA00023239"/>
    </source>
</evidence>